<dbReference type="Pfam" id="PF01926">
    <property type="entry name" value="MMR_HSR1"/>
    <property type="match status" value="1"/>
</dbReference>
<dbReference type="InterPro" id="IPR031167">
    <property type="entry name" value="G_OBG"/>
</dbReference>
<feature type="binding site" evidence="5">
    <location>
        <position position="173"/>
    </location>
    <ligand>
        <name>Mg(2+)</name>
        <dbReference type="ChEBI" id="CHEBI:18420"/>
    </ligand>
</feature>
<protein>
    <recommendedName>
        <fullName evidence="5">GTPase Obg</fullName>
        <ecNumber evidence="5">3.6.5.-</ecNumber>
    </recommendedName>
    <alternativeName>
        <fullName evidence="5">GTP-binding protein Obg</fullName>
    </alternativeName>
</protein>
<keyword evidence="5" id="KW-0479">Metal-binding</keyword>
<keyword evidence="4 5" id="KW-0342">GTP-binding</keyword>
<dbReference type="PROSITE" id="PS00905">
    <property type="entry name" value="GTP1_OBG"/>
    <property type="match status" value="1"/>
</dbReference>
<dbReference type="NCBIfam" id="TIGR02729">
    <property type="entry name" value="Obg_CgtA"/>
    <property type="match status" value="1"/>
</dbReference>
<dbReference type="RefSeq" id="WP_234251253.1">
    <property type="nucleotide sequence ID" value="NZ_JABFTQ010000012.1"/>
</dbReference>
<dbReference type="NCBIfam" id="NF008955">
    <property type="entry name" value="PRK12297.1"/>
    <property type="match status" value="1"/>
</dbReference>
<dbReference type="InterPro" id="IPR006169">
    <property type="entry name" value="GTP1_OBG_dom"/>
</dbReference>
<dbReference type="EMBL" id="JABFTQ010000012">
    <property type="protein sequence ID" value="MCE8048418.1"/>
    <property type="molecule type" value="Genomic_DNA"/>
</dbReference>
<dbReference type="Gene3D" id="3.40.50.300">
    <property type="entry name" value="P-loop containing nucleotide triphosphate hydrolases"/>
    <property type="match status" value="1"/>
</dbReference>
<keyword evidence="2 5" id="KW-0547">Nucleotide-binding</keyword>
<comment type="function">
    <text evidence="5">An essential GTPase which binds GTP, GDP and possibly (p)ppGpp with moderate affinity, with high nucleotide exchange rates and a fairly low GTP hydrolysis rate. Plays a role in control of the cell cycle, stress response, ribosome biogenesis and in those bacteria that undergo differentiation, in morphogenesis control.</text>
</comment>
<evidence type="ECO:0000313" key="10">
    <source>
        <dbReference type="Proteomes" id="UP001320154"/>
    </source>
</evidence>
<dbReference type="Proteomes" id="UP001320154">
    <property type="component" value="Unassembled WGS sequence"/>
</dbReference>
<feature type="domain" description="OBG-type G" evidence="7">
    <location>
        <begin position="160"/>
        <end position="333"/>
    </location>
</feature>
<dbReference type="PROSITE" id="PS51710">
    <property type="entry name" value="G_OBG"/>
    <property type="match status" value="1"/>
</dbReference>
<feature type="binding site" evidence="5">
    <location>
        <begin position="166"/>
        <end position="173"/>
    </location>
    <ligand>
        <name>GTP</name>
        <dbReference type="ChEBI" id="CHEBI:37565"/>
    </ligand>
</feature>
<comment type="similarity">
    <text evidence="1 5">Belongs to the TRAFAC class OBG-HflX-like GTPase superfamily. OBG GTPase family.</text>
</comment>
<dbReference type="Gene3D" id="2.70.210.12">
    <property type="entry name" value="GTP1/OBG domain"/>
    <property type="match status" value="1"/>
</dbReference>
<feature type="binding site" evidence="5">
    <location>
        <begin position="213"/>
        <end position="216"/>
    </location>
    <ligand>
        <name>GTP</name>
        <dbReference type="ChEBI" id="CHEBI:37565"/>
    </ligand>
</feature>
<dbReference type="InterPro" id="IPR006074">
    <property type="entry name" value="GTP1-OBG_CS"/>
</dbReference>
<dbReference type="PIRSF" id="PIRSF002401">
    <property type="entry name" value="GTP_bd_Obg/CgtA"/>
    <property type="match status" value="1"/>
</dbReference>
<accession>A0ABS9B972</accession>
<gene>
    <name evidence="9" type="primary">cgtA</name>
    <name evidence="5" type="synonym">obg</name>
    <name evidence="9" type="ORF">HOP60_16960</name>
</gene>
<comment type="caution">
    <text evidence="9">The sequence shown here is derived from an EMBL/GenBank/DDBJ whole genome shotgun (WGS) entry which is preliminary data.</text>
</comment>
<feature type="binding site" evidence="5">
    <location>
        <begin position="314"/>
        <end position="316"/>
    </location>
    <ligand>
        <name>GTP</name>
        <dbReference type="ChEBI" id="CHEBI:37565"/>
    </ligand>
</feature>
<evidence type="ECO:0000313" key="9">
    <source>
        <dbReference type="EMBL" id="MCE8048418.1"/>
    </source>
</evidence>
<dbReference type="CDD" id="cd01898">
    <property type="entry name" value="Obg"/>
    <property type="match status" value="1"/>
</dbReference>
<comment type="subcellular location">
    <subcellularLocation>
        <location evidence="5">Cytoplasm</location>
    </subcellularLocation>
</comment>
<dbReference type="PRINTS" id="PR00326">
    <property type="entry name" value="GTP1OBG"/>
</dbReference>
<feature type="domain" description="Obg" evidence="8">
    <location>
        <begin position="1"/>
        <end position="159"/>
    </location>
</feature>
<dbReference type="InterPro" id="IPR027417">
    <property type="entry name" value="P-loop_NTPase"/>
</dbReference>
<dbReference type="PROSITE" id="PS51883">
    <property type="entry name" value="OBG"/>
    <property type="match status" value="1"/>
</dbReference>
<evidence type="ECO:0000256" key="4">
    <source>
        <dbReference type="ARBA" id="ARBA00023134"/>
    </source>
</evidence>
<feature type="binding site" evidence="5">
    <location>
        <begin position="283"/>
        <end position="286"/>
    </location>
    <ligand>
        <name>GTP</name>
        <dbReference type="ChEBI" id="CHEBI:37565"/>
    </ligand>
</feature>
<feature type="compositionally biased region" description="Basic and acidic residues" evidence="6">
    <location>
        <begin position="347"/>
        <end position="368"/>
    </location>
</feature>
<evidence type="ECO:0000256" key="6">
    <source>
        <dbReference type="SAM" id="MobiDB-lite"/>
    </source>
</evidence>
<organism evidence="9 10">
    <name type="scientific">Billgrantia desiderata</name>
    <dbReference type="NCBI Taxonomy" id="52021"/>
    <lineage>
        <taxon>Bacteria</taxon>
        <taxon>Pseudomonadati</taxon>
        <taxon>Pseudomonadota</taxon>
        <taxon>Gammaproteobacteria</taxon>
        <taxon>Oceanospirillales</taxon>
        <taxon>Halomonadaceae</taxon>
        <taxon>Billgrantia</taxon>
    </lineage>
</organism>
<keyword evidence="3 5" id="KW-0460">Magnesium</keyword>
<dbReference type="InterPro" id="IPR014100">
    <property type="entry name" value="GTP-bd_Obg/CgtA"/>
</dbReference>
<dbReference type="InterPro" id="IPR036726">
    <property type="entry name" value="GTP1_OBG_dom_sf"/>
</dbReference>
<feature type="compositionally biased region" description="Acidic residues" evidence="6">
    <location>
        <begin position="378"/>
        <end position="397"/>
    </location>
</feature>
<evidence type="ECO:0000259" key="8">
    <source>
        <dbReference type="PROSITE" id="PS51883"/>
    </source>
</evidence>
<dbReference type="SUPFAM" id="SSF82051">
    <property type="entry name" value="Obg GTP-binding protein N-terminal domain"/>
    <property type="match status" value="1"/>
</dbReference>
<keyword evidence="5" id="KW-0378">Hydrolase</keyword>
<keyword evidence="5" id="KW-0963">Cytoplasm</keyword>
<feature type="binding site" evidence="5">
    <location>
        <begin position="191"/>
        <end position="195"/>
    </location>
    <ligand>
        <name>GTP</name>
        <dbReference type="ChEBI" id="CHEBI:37565"/>
    </ligand>
</feature>
<dbReference type="SUPFAM" id="SSF52540">
    <property type="entry name" value="P-loop containing nucleoside triphosphate hydrolases"/>
    <property type="match status" value="1"/>
</dbReference>
<feature type="binding site" evidence="5">
    <location>
        <position position="193"/>
    </location>
    <ligand>
        <name>Mg(2+)</name>
        <dbReference type="ChEBI" id="CHEBI:18420"/>
    </ligand>
</feature>
<dbReference type="PANTHER" id="PTHR11702">
    <property type="entry name" value="DEVELOPMENTALLY REGULATED GTP-BINDING PROTEIN-RELATED"/>
    <property type="match status" value="1"/>
</dbReference>
<feature type="region of interest" description="Disordered" evidence="6">
    <location>
        <begin position="338"/>
        <end position="397"/>
    </location>
</feature>
<evidence type="ECO:0000256" key="5">
    <source>
        <dbReference type="HAMAP-Rule" id="MF_01454"/>
    </source>
</evidence>
<comment type="subunit">
    <text evidence="5">Monomer.</text>
</comment>
<dbReference type="HAMAP" id="MF_01454">
    <property type="entry name" value="GTPase_Obg"/>
    <property type="match status" value="1"/>
</dbReference>
<proteinExistence type="inferred from homology"/>
<dbReference type="NCBIfam" id="NF008956">
    <property type="entry name" value="PRK12299.1"/>
    <property type="match status" value="1"/>
</dbReference>
<sequence>MQFVDEASIIVEAGRGGNGCLSFRREKYVPKGGPDGGDGGHGGSVYLVGDDALNTLIDFKYQRFYQAESGRPGQGRQMSGRAGSDLVVKVPVGTTVIDEDTLEVIADITEIGQQVLVAQGGRRGLGNIHFKSSTNRAPRKTTPGTDGERRNLRLEMKVMADVGLLGMPNAGKSTLIRSVSAAKPKVADYPFTTLVPNLGVVKLGMHEHFVMADVPGLIEGASDGAGLGLRFLKHLTRTRLLFHVVDVAPFDESDPVEVARAIAHELEQFSPTLAERPRWLVLNKLDLVPVEEREVRVAAIVEGLGWTGPVFRISAISGEGTDALVQAAHRWLTEQRRLENEDEEAAEREREMRERMEAEAVARTEARLGRRRKRRDQDDDDDDFDDDDYDVEVEYAP</sequence>
<dbReference type="Pfam" id="PF01018">
    <property type="entry name" value="GTP1_OBG"/>
    <property type="match status" value="1"/>
</dbReference>
<evidence type="ECO:0000256" key="3">
    <source>
        <dbReference type="ARBA" id="ARBA00022842"/>
    </source>
</evidence>
<keyword evidence="10" id="KW-1185">Reference proteome</keyword>
<dbReference type="InterPro" id="IPR006073">
    <property type="entry name" value="GTP-bd"/>
</dbReference>
<comment type="cofactor">
    <cofactor evidence="5">
        <name>Mg(2+)</name>
        <dbReference type="ChEBI" id="CHEBI:18420"/>
    </cofactor>
</comment>
<dbReference type="PANTHER" id="PTHR11702:SF31">
    <property type="entry name" value="MITOCHONDRIAL RIBOSOME-ASSOCIATED GTPASE 2"/>
    <property type="match status" value="1"/>
</dbReference>
<reference evidence="9 10" key="1">
    <citation type="journal article" date="2021" name="Front. Microbiol.">
        <title>Aerobic Denitrification and Heterotrophic Sulfur Oxidation in the Genus Halomonas Revealed by Six Novel Species Characterizations and Genome-Based Analysis.</title>
        <authorList>
            <person name="Wang L."/>
            <person name="Shao Z."/>
        </authorList>
    </citation>
    <scope>NUCLEOTIDE SEQUENCE [LARGE SCALE GENOMIC DNA]</scope>
    <source>
        <strain evidence="9 10">MCCC 1A05748</strain>
    </source>
</reference>
<evidence type="ECO:0000256" key="1">
    <source>
        <dbReference type="ARBA" id="ARBA00007699"/>
    </source>
</evidence>
<evidence type="ECO:0000256" key="2">
    <source>
        <dbReference type="ARBA" id="ARBA00022741"/>
    </source>
</evidence>
<evidence type="ECO:0000259" key="7">
    <source>
        <dbReference type="PROSITE" id="PS51710"/>
    </source>
</evidence>
<name>A0ABS9B972_9GAMM</name>
<dbReference type="EC" id="3.6.5.-" evidence="5"/>
<feature type="region of interest" description="Disordered" evidence="6">
    <location>
        <begin position="127"/>
        <end position="147"/>
    </location>
</feature>
<dbReference type="InterPro" id="IPR045086">
    <property type="entry name" value="OBG_GTPase"/>
</dbReference>